<protein>
    <recommendedName>
        <fullName evidence="2">CUB domain-containing protein</fullName>
    </recommendedName>
</protein>
<reference evidence="3 4" key="1">
    <citation type="submission" date="2022-05" db="EMBL/GenBank/DDBJ databases">
        <title>A multi-omics perspective on studying reproductive biology in Daphnia sinensis.</title>
        <authorList>
            <person name="Jia J."/>
        </authorList>
    </citation>
    <scope>NUCLEOTIDE SEQUENCE [LARGE SCALE GENOMIC DNA]</scope>
    <source>
        <strain evidence="3 4">WSL</strain>
    </source>
</reference>
<feature type="chain" id="PRO_5042192006" description="CUB domain-containing protein" evidence="1">
    <location>
        <begin position="22"/>
        <end position="226"/>
    </location>
</feature>
<organism evidence="3 4">
    <name type="scientific">Daphnia sinensis</name>
    <dbReference type="NCBI Taxonomy" id="1820382"/>
    <lineage>
        <taxon>Eukaryota</taxon>
        <taxon>Metazoa</taxon>
        <taxon>Ecdysozoa</taxon>
        <taxon>Arthropoda</taxon>
        <taxon>Crustacea</taxon>
        <taxon>Branchiopoda</taxon>
        <taxon>Diplostraca</taxon>
        <taxon>Cladocera</taxon>
        <taxon>Anomopoda</taxon>
        <taxon>Daphniidae</taxon>
        <taxon>Daphnia</taxon>
        <taxon>Daphnia similis group</taxon>
    </lineage>
</organism>
<proteinExistence type="predicted"/>
<sequence length="226" mass="24108">MNQHSNLLIVYRLDFLSFTTAQPTLGTCRHFPGGRFHFYSSNYLRRQQRAAQISGYYCYIISVYLDVPSSATTPDIQLVFNFGTGTATRSWNIKIAMLPCGASYLGRFEPAQTTAATAAAAAAVLSGVGTSAVVNGVTTITCMYDYLIIGGGRDAAGMSADRYCGNALIPTAAGSATNVQVCTSIKSFEMNYRTNNTEAAVAAATNVLPAPADTLNVGICLDYQEK</sequence>
<dbReference type="PANTHER" id="PTHR33236">
    <property type="entry name" value="INTRAFLAGELLAR TRANSPORT PROTEIN 122 FAMILY PROTEIN-RELATED"/>
    <property type="match status" value="1"/>
</dbReference>
<keyword evidence="1" id="KW-0732">Signal</keyword>
<dbReference type="Pfam" id="PF26080">
    <property type="entry name" value="CUB_animal"/>
    <property type="match status" value="1"/>
</dbReference>
<dbReference type="InterPro" id="IPR058698">
    <property type="entry name" value="CUB_metazoa"/>
</dbReference>
<gene>
    <name evidence="3" type="ORF">GHT06_016063</name>
</gene>
<dbReference type="EMBL" id="WJBH02000005">
    <property type="protein sequence ID" value="KAI9559273.1"/>
    <property type="molecule type" value="Genomic_DNA"/>
</dbReference>
<name>A0AAD5PV83_9CRUS</name>
<dbReference type="PANTHER" id="PTHR33236:SF5">
    <property type="entry name" value="CUB DOMAIN-CONTAINING PROTEIN"/>
    <property type="match status" value="1"/>
</dbReference>
<dbReference type="Proteomes" id="UP000820818">
    <property type="component" value="Linkage Group LG5"/>
</dbReference>
<keyword evidence="4" id="KW-1185">Reference proteome</keyword>
<evidence type="ECO:0000313" key="4">
    <source>
        <dbReference type="Proteomes" id="UP000820818"/>
    </source>
</evidence>
<dbReference type="AlphaFoldDB" id="A0AAD5PV83"/>
<evidence type="ECO:0000259" key="2">
    <source>
        <dbReference type="Pfam" id="PF26080"/>
    </source>
</evidence>
<feature type="domain" description="CUB" evidence="2">
    <location>
        <begin position="117"/>
        <end position="225"/>
    </location>
</feature>
<evidence type="ECO:0000256" key="1">
    <source>
        <dbReference type="SAM" id="SignalP"/>
    </source>
</evidence>
<evidence type="ECO:0000313" key="3">
    <source>
        <dbReference type="EMBL" id="KAI9559273.1"/>
    </source>
</evidence>
<feature type="signal peptide" evidence="1">
    <location>
        <begin position="1"/>
        <end position="21"/>
    </location>
</feature>
<comment type="caution">
    <text evidence="3">The sequence shown here is derived from an EMBL/GenBank/DDBJ whole genome shotgun (WGS) entry which is preliminary data.</text>
</comment>
<accession>A0AAD5PV83</accession>